<organism evidence="2">
    <name type="scientific">Camelus bactrianus</name>
    <name type="common">Bactrian camel</name>
    <dbReference type="NCBI Taxonomy" id="9837"/>
    <lineage>
        <taxon>Eukaryota</taxon>
        <taxon>Metazoa</taxon>
        <taxon>Chordata</taxon>
        <taxon>Craniata</taxon>
        <taxon>Vertebrata</taxon>
        <taxon>Euteleostomi</taxon>
        <taxon>Mammalia</taxon>
        <taxon>Eutheria</taxon>
        <taxon>Laurasiatheria</taxon>
        <taxon>Artiodactyla</taxon>
        <taxon>Tylopoda</taxon>
        <taxon>Camelidae</taxon>
        <taxon>Camelus</taxon>
    </lineage>
</organism>
<accession>A0A9W3GEY8</accession>
<protein>
    <submittedName>
        <fullName evidence="2">Protein transport protein sec31-like isoform X2</fullName>
    </submittedName>
</protein>
<dbReference type="AlphaFoldDB" id="A0A9W3GEY8"/>
<proteinExistence type="predicted"/>
<evidence type="ECO:0000256" key="1">
    <source>
        <dbReference type="SAM" id="MobiDB-lite"/>
    </source>
</evidence>
<evidence type="ECO:0000313" key="2">
    <source>
        <dbReference type="RefSeq" id="XP_045377702.1"/>
    </source>
</evidence>
<feature type="compositionally biased region" description="Pro residues" evidence="1">
    <location>
        <begin position="64"/>
        <end position="76"/>
    </location>
</feature>
<name>A0A9W3GEY8_CAMBA</name>
<feature type="region of interest" description="Disordered" evidence="1">
    <location>
        <begin position="1"/>
        <end position="110"/>
    </location>
</feature>
<sequence>MVTYGRGQDEPGWEDLRGKLTEAPPAQLVNCSHQAPVSEMAVQGRQLSRGPRPTRKPPADVPGVQPPLPQVAPPSPQGAGPRPGCGSDEDQIQSRSHGTFPHQMPGPSGP</sequence>
<gene>
    <name evidence="2" type="primary">LOC123618763</name>
</gene>
<reference evidence="2" key="1">
    <citation type="submission" date="2025-08" db="UniProtKB">
        <authorList>
            <consortium name="RefSeq"/>
        </authorList>
    </citation>
    <scope>IDENTIFICATION</scope>
    <source>
        <tissue evidence="2">Blood</tissue>
    </source>
</reference>
<dbReference type="RefSeq" id="XP_045377702.1">
    <property type="nucleotide sequence ID" value="XM_045521746.1"/>
</dbReference>